<dbReference type="PANTHER" id="PTHR12197">
    <property type="entry name" value="HISTONE-LYSINE N-METHYLTRANSFERASE SMYD"/>
    <property type="match status" value="1"/>
</dbReference>
<name>G0MJL2_CAEBE</name>
<dbReference type="Pfam" id="PF01753">
    <property type="entry name" value="zf-MYND"/>
    <property type="match status" value="1"/>
</dbReference>
<keyword evidence="3" id="KW-0862">Zinc</keyword>
<dbReference type="STRING" id="135651.G0MJL2"/>
<dbReference type="EMBL" id="GL379797">
    <property type="protein sequence ID" value="EGT32357.1"/>
    <property type="molecule type" value="Genomic_DNA"/>
</dbReference>
<dbReference type="InterPro" id="IPR046341">
    <property type="entry name" value="SET_dom_sf"/>
</dbReference>
<reference evidence="7" key="1">
    <citation type="submission" date="2011-07" db="EMBL/GenBank/DDBJ databases">
        <authorList>
            <consortium name="Caenorhabditis brenneri Sequencing and Analysis Consortium"/>
            <person name="Wilson R.K."/>
        </authorList>
    </citation>
    <scope>NUCLEOTIDE SEQUENCE [LARGE SCALE GENOMIC DNA]</scope>
    <source>
        <strain evidence="7">PB2801</strain>
    </source>
</reference>
<dbReference type="AlphaFoldDB" id="G0MJL2"/>
<keyword evidence="7" id="KW-1185">Reference proteome</keyword>
<evidence type="ECO:0000313" key="7">
    <source>
        <dbReference type="Proteomes" id="UP000008068"/>
    </source>
</evidence>
<evidence type="ECO:0000259" key="5">
    <source>
        <dbReference type="PROSITE" id="PS50865"/>
    </source>
</evidence>
<dbReference type="Gene3D" id="2.170.270.10">
    <property type="entry name" value="SET domain"/>
    <property type="match status" value="1"/>
</dbReference>
<dbReference type="PROSITE" id="PS01360">
    <property type="entry name" value="ZF_MYND_1"/>
    <property type="match status" value="1"/>
</dbReference>
<dbReference type="InterPro" id="IPR050869">
    <property type="entry name" value="H3K4_H4K5_MeTrfase"/>
</dbReference>
<dbReference type="SUPFAM" id="SSF82199">
    <property type="entry name" value="SET domain"/>
    <property type="match status" value="1"/>
</dbReference>
<evidence type="ECO:0000256" key="1">
    <source>
        <dbReference type="ARBA" id="ARBA00022723"/>
    </source>
</evidence>
<dbReference type="FunCoup" id="G0MJL2">
    <property type="interactions" value="224"/>
</dbReference>
<dbReference type="SUPFAM" id="SSF144232">
    <property type="entry name" value="HIT/MYND zinc finger-like"/>
    <property type="match status" value="1"/>
</dbReference>
<dbReference type="Proteomes" id="UP000008068">
    <property type="component" value="Unassembled WGS sequence"/>
</dbReference>
<dbReference type="InterPro" id="IPR002893">
    <property type="entry name" value="Znf_MYND"/>
</dbReference>
<dbReference type="GO" id="GO:0008270">
    <property type="term" value="F:zinc ion binding"/>
    <property type="evidence" value="ECO:0007669"/>
    <property type="project" value="UniProtKB-KW"/>
</dbReference>
<evidence type="ECO:0000256" key="4">
    <source>
        <dbReference type="PROSITE-ProRule" id="PRU00134"/>
    </source>
</evidence>
<protein>
    <submittedName>
        <fullName evidence="6">CBN-SET-10 protein</fullName>
    </submittedName>
</protein>
<dbReference type="OMA" id="IACKCLS"/>
<dbReference type="OrthoDB" id="265717at2759"/>
<evidence type="ECO:0000256" key="3">
    <source>
        <dbReference type="ARBA" id="ARBA00022833"/>
    </source>
</evidence>
<proteinExistence type="predicted"/>
<dbReference type="HOGENOM" id="CLU_638165_0_0_1"/>
<dbReference type="PROSITE" id="PS50865">
    <property type="entry name" value="ZF_MYND_2"/>
    <property type="match status" value="1"/>
</dbReference>
<accession>G0MJL2</accession>
<feature type="domain" description="MYND-type" evidence="5">
    <location>
        <begin position="23"/>
        <end position="66"/>
    </location>
</feature>
<gene>
    <name evidence="6" type="primary">Cbn-set-10</name>
    <name evidence="6" type="ORF">CAEBREN_17313</name>
</gene>
<dbReference type="InParanoid" id="G0MJL2"/>
<evidence type="ECO:0000313" key="6">
    <source>
        <dbReference type="EMBL" id="EGT32357.1"/>
    </source>
</evidence>
<sequence>MHTIARELPLAAVLSTQFQDLYCATCFAEIDVDSEECLSCDDCSEVTYCSLKCQRKDWKAVHQFECEILRSQHTPMTVTMRLCIRILLTTFKNGTQTSSFNGAVIEDLETNYKEFRSSPKHNQFLSDVLTIIKSSGHTIFPASIENNRMIAMICSVLCNSFGIIDEKRGEPIGSGMYIGLAKHNHSCASTSHVVFDKNQVLLRARKEEYCRNTTISYVSRMLPTAERQKSIRSVHFITCRCEMCQNEDLDLIGLASRCQTDGCNGFVKGSSSCGSCGKRARLPFDQTSESTSKLLDILENLHKTNSFEGSTEFSILQNLRSEYIRILADCNVAILQLDEQIAYCAGNLDVIPADFESIAASGYEHFIDRLGIGAPEVTRRLYIACKCLSRLRSPPSENSQKILKLAAESSVISHGEEHFITKYLCGFL</sequence>
<keyword evidence="2 4" id="KW-0863">Zinc-finger</keyword>
<dbReference type="eggNOG" id="KOG2084">
    <property type="taxonomic scope" value="Eukaryota"/>
</dbReference>
<organism evidence="7">
    <name type="scientific">Caenorhabditis brenneri</name>
    <name type="common">Nematode worm</name>
    <dbReference type="NCBI Taxonomy" id="135651"/>
    <lineage>
        <taxon>Eukaryota</taxon>
        <taxon>Metazoa</taxon>
        <taxon>Ecdysozoa</taxon>
        <taxon>Nematoda</taxon>
        <taxon>Chromadorea</taxon>
        <taxon>Rhabditida</taxon>
        <taxon>Rhabditina</taxon>
        <taxon>Rhabditomorpha</taxon>
        <taxon>Rhabditoidea</taxon>
        <taxon>Rhabditidae</taxon>
        <taxon>Peloderinae</taxon>
        <taxon>Caenorhabditis</taxon>
    </lineage>
</organism>
<dbReference type="Gene3D" id="1.10.220.160">
    <property type="match status" value="1"/>
</dbReference>
<keyword evidence="1" id="KW-0479">Metal-binding</keyword>
<dbReference type="GO" id="GO:0005634">
    <property type="term" value="C:nucleus"/>
    <property type="evidence" value="ECO:0007669"/>
    <property type="project" value="TreeGrafter"/>
</dbReference>
<dbReference type="PANTHER" id="PTHR12197:SF283">
    <property type="entry name" value="MYND-TYPE DOMAIN-CONTAINING PROTEIN"/>
    <property type="match status" value="1"/>
</dbReference>
<evidence type="ECO:0000256" key="2">
    <source>
        <dbReference type="ARBA" id="ARBA00022771"/>
    </source>
</evidence>
<dbReference type="Gene3D" id="6.10.140.2220">
    <property type="match status" value="1"/>
</dbReference>